<dbReference type="EMBL" id="HBGO01017304">
    <property type="protein sequence ID" value="CAD9338879.1"/>
    <property type="molecule type" value="Transcribed_RNA"/>
</dbReference>
<feature type="signal peptide" evidence="2">
    <location>
        <begin position="1"/>
        <end position="21"/>
    </location>
</feature>
<organism evidence="3">
    <name type="scientific">Trieres chinensis</name>
    <name type="common">Marine centric diatom</name>
    <name type="synonym">Odontella sinensis</name>
    <dbReference type="NCBI Taxonomy" id="1514140"/>
    <lineage>
        <taxon>Eukaryota</taxon>
        <taxon>Sar</taxon>
        <taxon>Stramenopiles</taxon>
        <taxon>Ochrophyta</taxon>
        <taxon>Bacillariophyta</taxon>
        <taxon>Mediophyceae</taxon>
        <taxon>Biddulphiophycidae</taxon>
        <taxon>Eupodiscales</taxon>
        <taxon>Parodontellaceae</taxon>
        <taxon>Trieres</taxon>
    </lineage>
</organism>
<feature type="region of interest" description="Disordered" evidence="1">
    <location>
        <begin position="91"/>
        <end position="117"/>
    </location>
</feature>
<reference evidence="3" key="1">
    <citation type="submission" date="2021-01" db="EMBL/GenBank/DDBJ databases">
        <authorList>
            <person name="Corre E."/>
            <person name="Pelletier E."/>
            <person name="Niang G."/>
            <person name="Scheremetjew M."/>
            <person name="Finn R."/>
            <person name="Kale V."/>
            <person name="Holt S."/>
            <person name="Cochrane G."/>
            <person name="Meng A."/>
            <person name="Brown T."/>
            <person name="Cohen L."/>
        </authorList>
    </citation>
    <scope>NUCLEOTIDE SEQUENCE</scope>
    <source>
        <strain evidence="3">Grunow 1884</strain>
    </source>
</reference>
<keyword evidence="2" id="KW-0732">Signal</keyword>
<proteinExistence type="predicted"/>
<name>A0A7S1ZH37_TRICV</name>
<protein>
    <recommendedName>
        <fullName evidence="4">Peptidylprolyl isomerase</fullName>
    </recommendedName>
</protein>
<evidence type="ECO:0000256" key="1">
    <source>
        <dbReference type="SAM" id="MobiDB-lite"/>
    </source>
</evidence>
<gene>
    <name evidence="3" type="ORF">OSIN01602_LOCUS9871</name>
</gene>
<accession>A0A7S1ZH37</accession>
<dbReference type="PROSITE" id="PS51257">
    <property type="entry name" value="PROKAR_LIPOPROTEIN"/>
    <property type="match status" value="1"/>
</dbReference>
<evidence type="ECO:0000256" key="2">
    <source>
        <dbReference type="SAM" id="SignalP"/>
    </source>
</evidence>
<feature type="compositionally biased region" description="Low complexity" evidence="1">
    <location>
        <begin position="106"/>
        <end position="117"/>
    </location>
</feature>
<feature type="chain" id="PRO_5031175991" description="Peptidylprolyl isomerase" evidence="2">
    <location>
        <begin position="22"/>
        <end position="323"/>
    </location>
</feature>
<evidence type="ECO:0000313" key="3">
    <source>
        <dbReference type="EMBL" id="CAD9338879.1"/>
    </source>
</evidence>
<feature type="compositionally biased region" description="Polar residues" evidence="1">
    <location>
        <begin position="91"/>
        <end position="100"/>
    </location>
</feature>
<dbReference type="AlphaFoldDB" id="A0A7S1ZH37"/>
<evidence type="ECO:0008006" key="4">
    <source>
        <dbReference type="Google" id="ProtNLM"/>
    </source>
</evidence>
<sequence>MRVRVLAVAAPISLVPLAVIAAGASSCSRSMQSIDHRIHAHPLETHENESTVGWPHPRPPPGASGMAFASLASFPLARPSLSFAAEGLSRSRSPRWTGQNRPFAPPTAVAAGTAEGGDETATTTRIYLDVSVSTTSRPLGRLIMVLPNPNPLPLHAENVIALCRGSLTSLDPKCTYIGCEFSYSPQYIEGMAQYRWGHVLPGNGRTAIADGRGRVRPTERIEDAESMGRCAQSAFGGSYYGLPCDVLPGGAVALTTPLSGPNRGGSCLCLVRVGESPREWGERLLINSAVLGWLDPECEGTLRDMARQREGPPVVTASGVIEE</sequence>